<organism evidence="2">
    <name type="scientific">Cacopsylla melanoneura</name>
    <dbReference type="NCBI Taxonomy" id="428564"/>
    <lineage>
        <taxon>Eukaryota</taxon>
        <taxon>Metazoa</taxon>
        <taxon>Ecdysozoa</taxon>
        <taxon>Arthropoda</taxon>
        <taxon>Hexapoda</taxon>
        <taxon>Insecta</taxon>
        <taxon>Pterygota</taxon>
        <taxon>Neoptera</taxon>
        <taxon>Paraneoptera</taxon>
        <taxon>Hemiptera</taxon>
        <taxon>Sternorrhyncha</taxon>
        <taxon>Psylloidea</taxon>
        <taxon>Psyllidae</taxon>
        <taxon>Psyllinae</taxon>
        <taxon>Cacopsylla</taxon>
    </lineage>
</organism>
<dbReference type="EMBL" id="HBUF01180024">
    <property type="protein sequence ID" value="CAG6655072.1"/>
    <property type="molecule type" value="Transcribed_RNA"/>
</dbReference>
<keyword evidence="1" id="KW-1133">Transmembrane helix</keyword>
<name>A0A8D8RSR0_9HEMI</name>
<feature type="transmembrane region" description="Helical" evidence="1">
    <location>
        <begin position="12"/>
        <end position="32"/>
    </location>
</feature>
<evidence type="ECO:0000256" key="1">
    <source>
        <dbReference type="SAM" id="Phobius"/>
    </source>
</evidence>
<sequence>MSNFSSTLYVNIFLYLNFITSFSCLVRTSYLVTSIVSRNMIINAGLLFLNLISFRFLPLDFFLSSLLSLTLPGRLLSFQCDNCDIPTLKTMTNLNTCSFPSLWQDL</sequence>
<keyword evidence="1" id="KW-0812">Transmembrane</keyword>
<feature type="transmembrane region" description="Helical" evidence="1">
    <location>
        <begin position="44"/>
        <end position="67"/>
    </location>
</feature>
<reference evidence="2" key="1">
    <citation type="submission" date="2021-05" db="EMBL/GenBank/DDBJ databases">
        <authorList>
            <person name="Alioto T."/>
            <person name="Alioto T."/>
            <person name="Gomez Garrido J."/>
        </authorList>
    </citation>
    <scope>NUCLEOTIDE SEQUENCE</scope>
</reference>
<dbReference type="AlphaFoldDB" id="A0A8D8RSR0"/>
<keyword evidence="1" id="KW-0472">Membrane</keyword>
<evidence type="ECO:0000313" key="2">
    <source>
        <dbReference type="EMBL" id="CAG6655072.1"/>
    </source>
</evidence>
<accession>A0A8D8RSR0</accession>
<protein>
    <submittedName>
        <fullName evidence="2">Uncharacterized protein</fullName>
    </submittedName>
</protein>
<proteinExistence type="predicted"/>